<protein>
    <submittedName>
        <fullName evidence="5">DNA-binding transcription factor</fullName>
    </submittedName>
</protein>
<dbReference type="CDD" id="cd12148">
    <property type="entry name" value="fungal_TF_MHR"/>
    <property type="match status" value="1"/>
</dbReference>
<dbReference type="InterPro" id="IPR007219">
    <property type="entry name" value="XnlR_reg_dom"/>
</dbReference>
<evidence type="ECO:0000256" key="3">
    <source>
        <dbReference type="SAM" id="MobiDB-lite"/>
    </source>
</evidence>
<dbReference type="InterPro" id="IPR001138">
    <property type="entry name" value="Zn2Cys6_DnaBD"/>
</dbReference>
<dbReference type="SUPFAM" id="SSF57701">
    <property type="entry name" value="Zn2/Cys6 DNA-binding domain"/>
    <property type="match status" value="1"/>
</dbReference>
<keyword evidence="5" id="KW-0238">DNA-binding</keyword>
<organism evidence="5 6">
    <name type="scientific">Clavispora lusitaniae</name>
    <name type="common">Candida lusitaniae</name>
    <dbReference type="NCBI Taxonomy" id="36911"/>
    <lineage>
        <taxon>Eukaryota</taxon>
        <taxon>Fungi</taxon>
        <taxon>Dikarya</taxon>
        <taxon>Ascomycota</taxon>
        <taxon>Saccharomycotina</taxon>
        <taxon>Pichiomycetes</taxon>
        <taxon>Metschnikowiaceae</taxon>
        <taxon>Clavispora</taxon>
    </lineage>
</organism>
<keyword evidence="2" id="KW-0539">Nucleus</keyword>
<dbReference type="PROSITE" id="PS00463">
    <property type="entry name" value="ZN2_CY6_FUNGAL_1"/>
    <property type="match status" value="1"/>
</dbReference>
<reference evidence="5 6" key="1">
    <citation type="submission" date="2017-04" db="EMBL/GenBank/DDBJ databases">
        <title>Draft genome of the yeast Clavispora lusitaniae type strain CBS 6936.</title>
        <authorList>
            <person name="Durrens P."/>
            <person name="Klopp C."/>
            <person name="Biteau N."/>
            <person name="Fitton-Ouhabi V."/>
            <person name="Dementhon K."/>
            <person name="Accoceberry I."/>
            <person name="Sherman D.J."/>
            <person name="Noel T."/>
        </authorList>
    </citation>
    <scope>NUCLEOTIDE SEQUENCE [LARGE SCALE GENOMIC DNA]</scope>
    <source>
        <strain evidence="5 6">CBS 6936</strain>
    </source>
</reference>
<feature type="compositionally biased region" description="Polar residues" evidence="3">
    <location>
        <begin position="919"/>
        <end position="936"/>
    </location>
</feature>
<dbReference type="InterPro" id="IPR036864">
    <property type="entry name" value="Zn2-C6_fun-type_DNA-bd_sf"/>
</dbReference>
<dbReference type="InterPro" id="IPR050987">
    <property type="entry name" value="AtrR-like"/>
</dbReference>
<dbReference type="CDD" id="cd15485">
    <property type="entry name" value="ZIP_Cat8"/>
    <property type="match status" value="1"/>
</dbReference>
<feature type="region of interest" description="Disordered" evidence="3">
    <location>
        <begin position="1"/>
        <end position="44"/>
    </location>
</feature>
<dbReference type="EMBL" id="LYUB02000006">
    <property type="protein sequence ID" value="OVF08980.1"/>
    <property type="molecule type" value="Genomic_DNA"/>
</dbReference>
<dbReference type="GO" id="GO:0006351">
    <property type="term" value="P:DNA-templated transcription"/>
    <property type="evidence" value="ECO:0007669"/>
    <property type="project" value="InterPro"/>
</dbReference>
<dbReference type="SMART" id="SM00906">
    <property type="entry name" value="Fungal_trans"/>
    <property type="match status" value="1"/>
</dbReference>
<feature type="compositionally biased region" description="Polar residues" evidence="3">
    <location>
        <begin position="28"/>
        <end position="44"/>
    </location>
</feature>
<feature type="compositionally biased region" description="Polar residues" evidence="3">
    <location>
        <begin position="1"/>
        <end position="21"/>
    </location>
</feature>
<dbReference type="GO" id="GO:0008270">
    <property type="term" value="F:zinc ion binding"/>
    <property type="evidence" value="ECO:0007669"/>
    <property type="project" value="InterPro"/>
</dbReference>
<dbReference type="Pfam" id="PF00172">
    <property type="entry name" value="Zn_clus"/>
    <property type="match status" value="1"/>
</dbReference>
<dbReference type="Proteomes" id="UP000195602">
    <property type="component" value="Unassembled WGS sequence"/>
</dbReference>
<keyword evidence="1" id="KW-0479">Metal-binding</keyword>
<feature type="region of interest" description="Disordered" evidence="3">
    <location>
        <begin position="1016"/>
        <end position="1035"/>
    </location>
</feature>
<feature type="domain" description="Zn(2)-C6 fungal-type" evidence="4">
    <location>
        <begin position="52"/>
        <end position="82"/>
    </location>
</feature>
<dbReference type="GO" id="GO:0003677">
    <property type="term" value="F:DNA binding"/>
    <property type="evidence" value="ECO:0007669"/>
    <property type="project" value="UniProtKB-KW"/>
</dbReference>
<dbReference type="Gene3D" id="4.10.240.10">
    <property type="entry name" value="Zn(2)-C6 fungal-type DNA-binding domain"/>
    <property type="match status" value="1"/>
</dbReference>
<gene>
    <name evidence="5" type="ORF">A9F13_06g01089</name>
</gene>
<accession>A0AA91Q0H3</accession>
<evidence type="ECO:0000313" key="5">
    <source>
        <dbReference type="EMBL" id="OVF08980.1"/>
    </source>
</evidence>
<proteinExistence type="predicted"/>
<comment type="caution">
    <text evidence="5">The sequence shown here is derived from an EMBL/GenBank/DDBJ whole genome shotgun (WGS) entry which is preliminary data.</text>
</comment>
<name>A0AA91Q0H3_CLALS</name>
<dbReference type="KEGG" id="clus:A9F13_06g01089"/>
<dbReference type="PANTHER" id="PTHR46910:SF12">
    <property type="entry name" value="REGULATORY PROTEIN CAT8"/>
    <property type="match status" value="1"/>
</dbReference>
<evidence type="ECO:0000256" key="2">
    <source>
        <dbReference type="ARBA" id="ARBA00023242"/>
    </source>
</evidence>
<dbReference type="PROSITE" id="PS50048">
    <property type="entry name" value="ZN2_CY6_FUNGAL_2"/>
    <property type="match status" value="1"/>
</dbReference>
<feature type="region of interest" description="Disordered" evidence="3">
    <location>
        <begin position="919"/>
        <end position="954"/>
    </location>
</feature>
<dbReference type="CDD" id="cd00067">
    <property type="entry name" value="GAL4"/>
    <property type="match status" value="1"/>
</dbReference>
<evidence type="ECO:0000256" key="1">
    <source>
        <dbReference type="ARBA" id="ARBA00022723"/>
    </source>
</evidence>
<dbReference type="GO" id="GO:0000981">
    <property type="term" value="F:DNA-binding transcription factor activity, RNA polymerase II-specific"/>
    <property type="evidence" value="ECO:0007669"/>
    <property type="project" value="InterPro"/>
</dbReference>
<evidence type="ECO:0000259" key="4">
    <source>
        <dbReference type="PROSITE" id="PS50048"/>
    </source>
</evidence>
<dbReference type="AlphaFoldDB" id="A0AA91Q0H3"/>
<dbReference type="SMART" id="SM00066">
    <property type="entry name" value="GAL4"/>
    <property type="match status" value="1"/>
</dbReference>
<dbReference type="Pfam" id="PF04082">
    <property type="entry name" value="Fungal_trans"/>
    <property type="match status" value="1"/>
</dbReference>
<evidence type="ECO:0000313" key="6">
    <source>
        <dbReference type="Proteomes" id="UP000195602"/>
    </source>
</evidence>
<dbReference type="PANTHER" id="PTHR46910">
    <property type="entry name" value="TRANSCRIPTION FACTOR PDR1"/>
    <property type="match status" value="1"/>
</dbReference>
<sequence length="1035" mass="115073">MSNSFFSGADNQSSPKGQTGRSKLPKSSRVSLGSTSKTIKAPGSSNARTAQACDRCRAKKSRCDGKFPACSLCAAAGLKCIVSDKLSRRAFPKGYTETLEERVRQLEAENTKLQGLVDLRDEQLAMTGASGAHASQNNNIDRKLSISTFGGPNLGTGKISPANDGLLSTHNHDESCNCCAAPHAVHERPVSLAGSLYHDGSMRLSSSVMSDEDLDTNSLLSLEDTQSLVESQIFSQSYGLQPIKECGPAPGAFAAATAIEQMQRKDQTEDTLKEENKQRLLTGLVTASIPRSTEETLFIPTLLARICQSYGYNSKPAITTAHSLAALKENINLSPSPDDIDAITKHEDILKIIMDKDSPVLSKNEGLKFIRLLDFPARAELDQLLTIFFSTWGSILPVLNKQMFLKNYLKLLEILESVHSDDTQLVLDCESFEKFGAIMVLVVSLGTFSNRYADMNSSKMKLSQSRQRLGRYHQLIHEFIKANCIITKYGSMQSLQILTLALQYCFAVGDINTCYELRGRVITMAQQMRLHRCPAAVLGLSNSVANISLQHAMQGERRILFWCIYCLDVYSSLNLGIPRLLKDYEIECAMPFSGKNDDDDNEKNNENILIINNTSLTIFGKVSKESLAFMQYCKVLGNIMDSIFCRSEDVEVSSKSMEKERILDCWRRDLPPELKFEIDVNGLSLQVDSGKQAADFEEVSWDTYSKAQINLIFLYYHAKILIYLPIISKYGYHHNAGMSMKEKLSMRETDVATVVSSMTMIQQSSIQILKLLNHTASKSAYVLPIPINIPRARARFSLLVAKGSLDYIKGGPLHHHSKQLLLETLLSFQLETENELSGGLTKNTLKLLDFSILSILGVNMKKISQSGDLRKKVAFKASGFKKSAQDIALSRSFDSSRMPMVHHQVIKDLDELASSQQSLQYGSQRQFPSPETSSSDTGERGKSESVGPQSCSSSDMISEERLFELFPLEHLDDGFDDMLKFDPFKMHSNEMIMSDFVADGSLGLVPFLNDREVYKEDDDDRLSDKMDEDGAFLLQ</sequence>